<name>A0A097EKN0_9SPHN</name>
<proteinExistence type="predicted"/>
<organism evidence="2 3">
    <name type="scientific">Sphingomonas taxi</name>
    <dbReference type="NCBI Taxonomy" id="1549858"/>
    <lineage>
        <taxon>Bacteria</taxon>
        <taxon>Pseudomonadati</taxon>
        <taxon>Pseudomonadota</taxon>
        <taxon>Alphaproteobacteria</taxon>
        <taxon>Sphingomonadales</taxon>
        <taxon>Sphingomonadaceae</taxon>
        <taxon>Sphingomonas</taxon>
    </lineage>
</organism>
<evidence type="ECO:0000313" key="3">
    <source>
        <dbReference type="Proteomes" id="UP000033200"/>
    </source>
</evidence>
<dbReference type="eggNOG" id="ENOG5031C0Z">
    <property type="taxonomic scope" value="Bacteria"/>
</dbReference>
<reference evidence="2 3" key="1">
    <citation type="submission" date="2014-09" db="EMBL/GenBank/DDBJ databases">
        <title>Using Illumina technology Improving SMRT sequencing Genome Assembly by RASTools.</title>
        <authorList>
            <person name="Zhou Y."/>
            <person name="Ma T."/>
            <person name="Liu T."/>
        </authorList>
    </citation>
    <scope>NUCLEOTIDE SEQUENCE [LARGE SCALE GENOMIC DNA]</scope>
    <source>
        <strain evidence="2 3">ATCC 55669</strain>
    </source>
</reference>
<dbReference type="KEGG" id="stax:MC45_09195"/>
<sequence length="98" mass="10463">MRKTVAILAVTAAALIPTSAMARDGERTFQHEGSTYVYTTTDASADRHVIRGRRFPGGDSFRFVVHGSRVTGAANGVPVSFRTADARGAVNPTRLASR</sequence>
<gene>
    <name evidence="2" type="ORF">MC45_09195</name>
</gene>
<evidence type="ECO:0000313" key="2">
    <source>
        <dbReference type="EMBL" id="AIT08131.1"/>
    </source>
</evidence>
<evidence type="ECO:0000256" key="1">
    <source>
        <dbReference type="SAM" id="SignalP"/>
    </source>
</evidence>
<dbReference type="RefSeq" id="WP_038667011.1">
    <property type="nucleotide sequence ID" value="NZ_CP009571.1"/>
</dbReference>
<keyword evidence="1" id="KW-0732">Signal</keyword>
<feature type="chain" id="PRO_5001930066" evidence="1">
    <location>
        <begin position="23"/>
        <end position="98"/>
    </location>
</feature>
<dbReference type="AlphaFoldDB" id="A0A097EKN0"/>
<keyword evidence="3" id="KW-1185">Reference proteome</keyword>
<feature type="signal peptide" evidence="1">
    <location>
        <begin position="1"/>
        <end position="22"/>
    </location>
</feature>
<dbReference type="STRING" id="1549858.MC45_09195"/>
<accession>A0A097EKN0</accession>
<dbReference type="Proteomes" id="UP000033200">
    <property type="component" value="Chromosome"/>
</dbReference>
<dbReference type="HOGENOM" id="CLU_182328_0_0_5"/>
<dbReference type="EMBL" id="CP009571">
    <property type="protein sequence ID" value="AIT08131.1"/>
    <property type="molecule type" value="Genomic_DNA"/>
</dbReference>
<protein>
    <submittedName>
        <fullName evidence="2">Uncharacterized protein</fullName>
    </submittedName>
</protein>